<dbReference type="EMBL" id="STGW01000001">
    <property type="protein sequence ID" value="THV18228.1"/>
    <property type="molecule type" value="Genomic_DNA"/>
</dbReference>
<evidence type="ECO:0000256" key="1">
    <source>
        <dbReference type="SAM" id="Phobius"/>
    </source>
</evidence>
<dbReference type="PANTHER" id="PTHR33371">
    <property type="entry name" value="INTERMEMBRANE PHOSPHOLIPID TRANSPORT SYSTEM BINDING PROTEIN MLAD-RELATED"/>
    <property type="match status" value="1"/>
</dbReference>
<feature type="transmembrane region" description="Helical" evidence="1">
    <location>
        <begin position="41"/>
        <end position="64"/>
    </location>
</feature>
<protein>
    <submittedName>
        <fullName evidence="3">MCE family protein</fullName>
    </submittedName>
</protein>
<keyword evidence="4" id="KW-1185">Reference proteome</keyword>
<dbReference type="RefSeq" id="WP_136560944.1">
    <property type="nucleotide sequence ID" value="NZ_BAABLS010000002.1"/>
</dbReference>
<comment type="caution">
    <text evidence="3">The sequence shown here is derived from an EMBL/GenBank/DDBJ whole genome shotgun (WGS) entry which is preliminary data.</text>
</comment>
<evidence type="ECO:0000259" key="2">
    <source>
        <dbReference type="Pfam" id="PF02470"/>
    </source>
</evidence>
<feature type="domain" description="Mce/MlaD" evidence="2">
    <location>
        <begin position="67"/>
        <end position="144"/>
    </location>
</feature>
<keyword evidence="1" id="KW-0812">Transmembrane</keyword>
<dbReference type="GO" id="GO:0005576">
    <property type="term" value="C:extracellular region"/>
    <property type="evidence" value="ECO:0007669"/>
    <property type="project" value="TreeGrafter"/>
</dbReference>
<dbReference type="InterPro" id="IPR052336">
    <property type="entry name" value="MlaD_Phospholipid_Transporter"/>
</dbReference>
<keyword evidence="1" id="KW-1133">Transmembrane helix</keyword>
<reference evidence="3 4" key="1">
    <citation type="journal article" date="2009" name="Int. J. Syst. Evol. Microbiol.">
        <title>Nocardioides caeni sp. nov., isolated from wastewater.</title>
        <authorList>
            <person name="Yoon J.H."/>
            <person name="Kang S.J."/>
            <person name="Park S."/>
            <person name="Kim W."/>
            <person name="Oh T.K."/>
        </authorList>
    </citation>
    <scope>NUCLEOTIDE SEQUENCE [LARGE SCALE GENOMIC DNA]</scope>
    <source>
        <strain evidence="3 4">DSM 23134</strain>
    </source>
</reference>
<proteinExistence type="predicted"/>
<dbReference type="OrthoDB" id="4741753at2"/>
<sequence length="394" mass="42750">MSTTPHSAEEISQVQADARAAAGQAHAGARAVRRRIHTAQVLILLILIGGVLYVTDTVVGGSLFRDPYRLQVELPQAAGLHEGSVVTYRGQRIGEVLEVRLSDEPGVGAIAEIEIESDIEIPVDSAMEVRNLSAVGEQYLDVRPRTDEGPFLTAGSTVPVSELSVPVNVPDVLAHAQSLMGSLDVDDIRTISDETAVIFGNNDEDVDLRALAIEMETAFAMLRRLEPTLTELVETAAVPLRTVSDLGPEIRNAAADLEAIAAALAEATPDIRRTVTTSLDLLPRLDRWWRSLSPQVRRLLRDGVPLTEMAAGHLRGLQHWLDWVPMQADVMAGSTRDGSGRVLLVPRVLKNCVYDRSVQRDIQDTSYREPVTDVHCVDPPAGTQGRGSGNVPRQ</sequence>
<keyword evidence="1" id="KW-0472">Membrane</keyword>
<dbReference type="AlphaFoldDB" id="A0A4S8NMY7"/>
<evidence type="ECO:0000313" key="3">
    <source>
        <dbReference type="EMBL" id="THV18228.1"/>
    </source>
</evidence>
<dbReference type="Proteomes" id="UP000307087">
    <property type="component" value="Unassembled WGS sequence"/>
</dbReference>
<dbReference type="InterPro" id="IPR003399">
    <property type="entry name" value="Mce/MlaD"/>
</dbReference>
<dbReference type="Pfam" id="PF02470">
    <property type="entry name" value="MlaD"/>
    <property type="match status" value="1"/>
</dbReference>
<evidence type="ECO:0000313" key="4">
    <source>
        <dbReference type="Proteomes" id="UP000307087"/>
    </source>
</evidence>
<dbReference type="PANTHER" id="PTHR33371:SF16">
    <property type="entry name" value="MCE-FAMILY PROTEIN MCE3F"/>
    <property type="match status" value="1"/>
</dbReference>
<organism evidence="3 4">
    <name type="scientific">Nocardioides caeni</name>
    <dbReference type="NCBI Taxonomy" id="574700"/>
    <lineage>
        <taxon>Bacteria</taxon>
        <taxon>Bacillati</taxon>
        <taxon>Actinomycetota</taxon>
        <taxon>Actinomycetes</taxon>
        <taxon>Propionibacteriales</taxon>
        <taxon>Nocardioidaceae</taxon>
        <taxon>Nocardioides</taxon>
    </lineage>
</organism>
<gene>
    <name evidence="3" type="ORF">E9934_00850</name>
</gene>
<accession>A0A4S8NMY7</accession>
<name>A0A4S8NMY7_9ACTN</name>